<accession>A0ABS3AWN4</accession>
<sequence length="129" mass="13861">MKPLWLPRMCMASLLVFAVQGASQAMQPAPGNNEAGQALAYVLKNDIVLSRTFGACPNLKFTRSAAKGTHAFLIEGSCDIKDNPEEDADCPAYQVHATGTIDTPSHWTVRQLELKLVCSSEGAAAQSHM</sequence>
<comment type="caution">
    <text evidence="2">The sequence shown here is derived from an EMBL/GenBank/DDBJ whole genome shotgun (WGS) entry which is preliminary data.</text>
</comment>
<proteinExistence type="predicted"/>
<feature type="signal peptide" evidence="1">
    <location>
        <begin position="1"/>
        <end position="25"/>
    </location>
</feature>
<keyword evidence="3" id="KW-1185">Reference proteome</keyword>
<evidence type="ECO:0000313" key="2">
    <source>
        <dbReference type="EMBL" id="MBN6100774.1"/>
    </source>
</evidence>
<evidence type="ECO:0000256" key="1">
    <source>
        <dbReference type="SAM" id="SignalP"/>
    </source>
</evidence>
<name>A0ABS3AWN4_9XANT</name>
<feature type="chain" id="PRO_5045995339" description="Secreted protein" evidence="1">
    <location>
        <begin position="26"/>
        <end position="129"/>
    </location>
</feature>
<gene>
    <name evidence="2" type="ORF">JR064_01180</name>
</gene>
<protein>
    <recommendedName>
        <fullName evidence="4">Secreted protein</fullName>
    </recommendedName>
</protein>
<dbReference type="Proteomes" id="UP000695802">
    <property type="component" value="Unassembled WGS sequence"/>
</dbReference>
<evidence type="ECO:0000313" key="3">
    <source>
        <dbReference type="Proteomes" id="UP000695802"/>
    </source>
</evidence>
<evidence type="ECO:0008006" key="4">
    <source>
        <dbReference type="Google" id="ProtNLM"/>
    </source>
</evidence>
<dbReference type="EMBL" id="JAFIWB010000001">
    <property type="protein sequence ID" value="MBN6100774.1"/>
    <property type="molecule type" value="Genomic_DNA"/>
</dbReference>
<reference evidence="2 3" key="1">
    <citation type="submission" date="2021-02" db="EMBL/GenBank/DDBJ databases">
        <title>Taxonomically Unique Crown Gall-Associated Xanthomonas Stains Have Deficiency in Virulence Repertories.</title>
        <authorList>
            <person name="Mafakheri H."/>
            <person name="Taghavi S.M."/>
            <person name="Dimkic I."/>
            <person name="Nemanja K."/>
            <person name="Osdaghi E."/>
        </authorList>
    </citation>
    <scope>NUCLEOTIDE SEQUENCE [LARGE SCALE GENOMIC DNA]</scope>
    <source>
        <strain evidence="2 3">FX4</strain>
    </source>
</reference>
<dbReference type="RefSeq" id="WP_206228534.1">
    <property type="nucleotide sequence ID" value="NZ_JAFIWB010000001.1"/>
</dbReference>
<keyword evidence="1" id="KW-0732">Signal</keyword>
<organism evidence="2 3">
    <name type="scientific">Xanthomonas bonasiae</name>
    <dbReference type="NCBI Taxonomy" id="2810351"/>
    <lineage>
        <taxon>Bacteria</taxon>
        <taxon>Pseudomonadati</taxon>
        <taxon>Pseudomonadota</taxon>
        <taxon>Gammaproteobacteria</taxon>
        <taxon>Lysobacterales</taxon>
        <taxon>Lysobacteraceae</taxon>
        <taxon>Xanthomonas</taxon>
    </lineage>
</organism>